<dbReference type="Proteomes" id="UP000292702">
    <property type="component" value="Unassembled WGS sequence"/>
</dbReference>
<sequence>MSAFDIDIVLPVLRATLPEGSQAQIDFEPTWIKKATELANDWEQRRLAGGQSVCRAQLDFEANAVLYTQFLIDATRVHGNSKSLHEYKPLPRKIPLYGPRFKPPQFLDKVKRTTSPNLKTLGSVPNLMKFTIVHPCFTGGWTTTGHRSVYGVARNETALGVQRRCETCRLNGDPYALATTNPLFWEPYQHWEIPKKIPFFLKRCAVTRKLYNLILELRPKSTSGGIAGHVKQFHLLEYFQNQREYLHHFEHHRSSDSIQPRPFSLPNDSLGYNDTPVTNDIVTEAYFHFAETRQQESAKYCRTLTGRALNGDSTMKVAKKAAVVDALGRRITPFASSAGGGGVFTVVNEFNEMLGFWCLLTQHNAELTRIFEGIAARYDIIGADQPEVVISDNCCHIESALKAAFPNVVSLLDVKHFGARYAPIIQGGTKNPLYRTVLFEITSAILKRRAGEEKGKPAEYWSQEEQVRRIIAVFDKYQKKGGVWTEAAVKTHNQQLHHVKKGCLARPASLLGLRLDGSRVENGNKGIGGLNHAQPCGLVMMIYLMFDFMLRRNISVGTNNNVGSAFTASTLGSHHVGLVDSIAKHWNMLNGNSEPAPSADAHFSGAASSSTKKGESRGINTFFLAKTRKEKNLRPELQDVRSGESIGLFQSPSTLASFDNLGDFSDIRLKDDSEDDDDTEAATEDEQVLVAAAAELDNSESDLALDAKHDLCEKAGGCAASSAVDTPRSPPRKSDFIDLTAEDVVVDTSTVVIATGTTTTSNTHEVVEAISERKAEKRKAADDFDTHENDIAISSVPLASTKRLRVENTHSGTNQASRALFKIFNRATSDGDFAGGSQSAAQSPSPGVSPLSVPSAASITAKPATSRSTAAAIASDTDNVEAQSVAAAVQQRRSIFAPLPLPSASANNSGSGGKLTRTQLLFQAGTHLDPRALQIGAVHIEELYLLMEMRGEKQWASFAMTSRSWSSVVNSFNFRLRARAFEKGFAYVAKSPRALQRKLGEMESKIAEKVASGNYASKSGSEVFWRNASTAVASVLAVAEGAKAKNVKSRKLQICSRCQVIMYPGKAAGVTANVNHKPGYCSDGAPVHFKAEMRDDWHRGPHLGDPPLDHPPFPQPAGIFTNKGKSFDPIGFLTALRDVYECYIVEKGTGGERASEFEAFAEMVRTFPINGGIYFKLHRSLEVTTRGESAGLVLDHTDGCKYLRMDSMQDGEGTAVAAQPEPASGSEQ</sequence>
<evidence type="ECO:0000256" key="1">
    <source>
        <dbReference type="SAM" id="MobiDB-lite"/>
    </source>
</evidence>
<accession>A0A4R0R3Q3</accession>
<name>A0A4R0R3Q3_9APHY</name>
<organism evidence="2 3">
    <name type="scientific">Steccherinum ochraceum</name>
    <dbReference type="NCBI Taxonomy" id="92696"/>
    <lineage>
        <taxon>Eukaryota</taxon>
        <taxon>Fungi</taxon>
        <taxon>Dikarya</taxon>
        <taxon>Basidiomycota</taxon>
        <taxon>Agaricomycotina</taxon>
        <taxon>Agaricomycetes</taxon>
        <taxon>Polyporales</taxon>
        <taxon>Steccherinaceae</taxon>
        <taxon>Steccherinum</taxon>
    </lineage>
</organism>
<comment type="caution">
    <text evidence="2">The sequence shown here is derived from an EMBL/GenBank/DDBJ whole genome shotgun (WGS) entry which is preliminary data.</text>
</comment>
<evidence type="ECO:0000313" key="3">
    <source>
        <dbReference type="Proteomes" id="UP000292702"/>
    </source>
</evidence>
<feature type="compositionally biased region" description="Low complexity" evidence="1">
    <location>
        <begin position="835"/>
        <end position="854"/>
    </location>
</feature>
<evidence type="ECO:0000313" key="2">
    <source>
        <dbReference type="EMBL" id="TCD60736.1"/>
    </source>
</evidence>
<feature type="region of interest" description="Disordered" evidence="1">
    <location>
        <begin position="833"/>
        <end position="854"/>
    </location>
</feature>
<proteinExistence type="predicted"/>
<dbReference type="OrthoDB" id="2638305at2759"/>
<protein>
    <submittedName>
        <fullName evidence="2">Uncharacterized protein</fullName>
    </submittedName>
</protein>
<gene>
    <name evidence="2" type="ORF">EIP91_009619</name>
</gene>
<dbReference type="EMBL" id="RWJN01000552">
    <property type="protein sequence ID" value="TCD60736.1"/>
    <property type="molecule type" value="Genomic_DNA"/>
</dbReference>
<feature type="region of interest" description="Disordered" evidence="1">
    <location>
        <begin position="593"/>
        <end position="614"/>
    </location>
</feature>
<dbReference type="AlphaFoldDB" id="A0A4R0R3Q3"/>
<reference evidence="2 3" key="1">
    <citation type="submission" date="2018-11" db="EMBL/GenBank/DDBJ databases">
        <title>Genome assembly of Steccherinum ochraceum LE-BIN_3174, the white-rot fungus of the Steccherinaceae family (The Residual Polyporoid clade, Polyporales, Basidiomycota).</title>
        <authorList>
            <person name="Fedorova T.V."/>
            <person name="Glazunova O.A."/>
            <person name="Landesman E.O."/>
            <person name="Moiseenko K.V."/>
            <person name="Psurtseva N.V."/>
            <person name="Savinova O.S."/>
            <person name="Shakhova N.V."/>
            <person name="Tyazhelova T.V."/>
            <person name="Vasina D.V."/>
        </authorList>
    </citation>
    <scope>NUCLEOTIDE SEQUENCE [LARGE SCALE GENOMIC DNA]</scope>
    <source>
        <strain evidence="2 3">LE-BIN_3174</strain>
    </source>
</reference>
<keyword evidence="3" id="KW-1185">Reference proteome</keyword>